<accession>A0A1I4VYA7</accession>
<evidence type="ECO:0000313" key="2">
    <source>
        <dbReference type="Proteomes" id="UP000198769"/>
    </source>
</evidence>
<organism evidence="1 2">
    <name type="scientific">Chryseobacterium oleae</name>
    <dbReference type="NCBI Taxonomy" id="491207"/>
    <lineage>
        <taxon>Bacteria</taxon>
        <taxon>Pseudomonadati</taxon>
        <taxon>Bacteroidota</taxon>
        <taxon>Flavobacteriia</taxon>
        <taxon>Flavobacteriales</taxon>
        <taxon>Weeksellaceae</taxon>
        <taxon>Chryseobacterium group</taxon>
        <taxon>Chryseobacterium</taxon>
    </lineage>
</organism>
<reference evidence="2" key="1">
    <citation type="submission" date="2016-10" db="EMBL/GenBank/DDBJ databases">
        <authorList>
            <person name="Varghese N."/>
            <person name="Submissions S."/>
        </authorList>
    </citation>
    <scope>NUCLEOTIDE SEQUENCE [LARGE SCALE GENOMIC DNA]</scope>
    <source>
        <strain evidence="2">DSM 25575</strain>
    </source>
</reference>
<gene>
    <name evidence="1" type="ORF">SAMN05421594_0735</name>
</gene>
<dbReference type="RefSeq" id="WP_090023050.1">
    <property type="nucleotide sequence ID" value="NZ_FOVD01000001.1"/>
</dbReference>
<dbReference type="EMBL" id="FOVD01000001">
    <property type="protein sequence ID" value="SFN06202.1"/>
    <property type="molecule type" value="Genomic_DNA"/>
</dbReference>
<proteinExistence type="predicted"/>
<dbReference type="Proteomes" id="UP000198769">
    <property type="component" value="Unassembled WGS sequence"/>
</dbReference>
<protein>
    <submittedName>
        <fullName evidence="1">Uncharacterized protein</fullName>
    </submittedName>
</protein>
<dbReference type="OrthoDB" id="796579at2"/>
<evidence type="ECO:0000313" key="1">
    <source>
        <dbReference type="EMBL" id="SFN06202.1"/>
    </source>
</evidence>
<sequence>MDENLTEIRYQFFSLKFTPLNGVNKTSKDIVFDIVTFISNKLFNEKQGYLIDRHHARPNKRREIFMDRAVILARERRLRCSMALLRNKNPLIKPHEEFKLVPITDMGSVAEQTNFFIDYSRDPVIICCEYHHEGPRISDIEYYFRNIAHRELRSSKATKVDSFLDAPIEEVLSKMKNVLNFTIKVDPKDLNRLTNDVHNQYFSGMRSLSNMMEPRFLRIEAYFQSPGSKFKSKAVNTKANSMVKDLLTKIKGSKIDIDTFKDFRFEYEDKDGMEEVFNLLSGKKEIVLNVDLSQRISSTKWYELIKNDLDDFIQDL</sequence>
<name>A0A1I4VYA7_CHROL</name>
<dbReference type="AlphaFoldDB" id="A0A1I4VYA7"/>
<keyword evidence="2" id="KW-1185">Reference proteome</keyword>